<protein>
    <submittedName>
        <fullName evidence="2">Nitrogen permease regulator 2-like protein</fullName>
    </submittedName>
</protein>
<dbReference type="GO" id="GO:0010508">
    <property type="term" value="P:positive regulation of autophagy"/>
    <property type="evidence" value="ECO:0007669"/>
    <property type="project" value="TreeGrafter"/>
</dbReference>
<dbReference type="Proteomes" id="UP000646548">
    <property type="component" value="Unassembled WGS sequence"/>
</dbReference>
<dbReference type="EMBL" id="WKFB01000301">
    <property type="protein sequence ID" value="KAF6727544.1"/>
    <property type="molecule type" value="Genomic_DNA"/>
</dbReference>
<reference evidence="2" key="1">
    <citation type="journal article" name="BMC Genomics">
        <title>Long-read sequencing and de novo genome assembly of marine medaka (Oryzias melastigma).</title>
        <authorList>
            <person name="Liang P."/>
            <person name="Saqib H.S.A."/>
            <person name="Ni X."/>
            <person name="Shen Y."/>
        </authorList>
    </citation>
    <scope>NUCLEOTIDE SEQUENCE</scope>
    <source>
        <strain evidence="2">Bigg-433</strain>
    </source>
</reference>
<dbReference type="GO" id="GO:0005774">
    <property type="term" value="C:vacuolar membrane"/>
    <property type="evidence" value="ECO:0007669"/>
    <property type="project" value="TreeGrafter"/>
</dbReference>
<dbReference type="InterPro" id="IPR009348">
    <property type="entry name" value="NPR2-like"/>
</dbReference>
<dbReference type="GO" id="GO:0005096">
    <property type="term" value="F:GTPase activator activity"/>
    <property type="evidence" value="ECO:0007669"/>
    <property type="project" value="TreeGrafter"/>
</dbReference>
<dbReference type="PANTHER" id="PTHR12991:SF10">
    <property type="entry name" value="GATOR COMPLEX PROTEIN NPRL2"/>
    <property type="match status" value="1"/>
</dbReference>
<gene>
    <name evidence="2" type="ORF">FQA47_025500</name>
</gene>
<organism evidence="2 3">
    <name type="scientific">Oryzias melastigma</name>
    <name type="common">Marine medaka</name>
    <dbReference type="NCBI Taxonomy" id="30732"/>
    <lineage>
        <taxon>Eukaryota</taxon>
        <taxon>Metazoa</taxon>
        <taxon>Chordata</taxon>
        <taxon>Craniata</taxon>
        <taxon>Vertebrata</taxon>
        <taxon>Euteleostomi</taxon>
        <taxon>Actinopterygii</taxon>
        <taxon>Neopterygii</taxon>
        <taxon>Teleostei</taxon>
        <taxon>Neoteleostei</taxon>
        <taxon>Acanthomorphata</taxon>
        <taxon>Ovalentaria</taxon>
        <taxon>Atherinomorphae</taxon>
        <taxon>Beloniformes</taxon>
        <taxon>Adrianichthyidae</taxon>
        <taxon>Oryziinae</taxon>
        <taxon>Oryzias</taxon>
    </lineage>
</organism>
<evidence type="ECO:0000313" key="3">
    <source>
        <dbReference type="Proteomes" id="UP000646548"/>
    </source>
</evidence>
<dbReference type="GO" id="GO:0034198">
    <property type="term" value="P:cellular response to amino acid starvation"/>
    <property type="evidence" value="ECO:0007669"/>
    <property type="project" value="TreeGrafter"/>
</dbReference>
<name>A0A834FB16_ORYME</name>
<comment type="similarity">
    <text evidence="1">Belongs to the NPR2 family.</text>
</comment>
<dbReference type="PANTHER" id="PTHR12991">
    <property type="entry name" value="NITROGEN PERMEASE REGULATOR 2/TUMOR SUPPRESSOR CANDIDATE 4"/>
    <property type="match status" value="1"/>
</dbReference>
<dbReference type="AlphaFoldDB" id="A0A834FB16"/>
<sequence length="732" mass="84055">MVTRIECIFFSEFHPTLGPKITYQVPEEYISRELFDTVQVYIITKPELQNKLITVTAMEKKLIGCPVCIEHKKYRRNALLFNLGLVCDAKTDTCALEPIVKKLSGYLTTLELESGFISNEESKQKLLPIMSTLLDDLNATGACTLPIDDSNTIHLKLIPLRKDPQIVQEYDVPVFAQCKEHFIKSQWDLTTQQILPYIDGFRHIQKISAEADVELNLVRIAVQNLLYYGVVTLVSIFQYSNVYCTTPKVQSLIDDKSIQEECLNYVSKQGQKRASLRDVFQLYCGLSPGTTVRDLCSRYAQQLQRVDERRLIQFGLMKSLIRRLQKYPVKVIRDERSRPPRLYTGCHSYDEICCKTGRYIEMETSGILSVEAEAFVKSLETFSIKEVGSLRWFTQHEHIQKLNMQAVLDASVMHDETVKELLVSFGKIPVLIHELILIEVWKHKVFPILCQLQDFNPKNSFQLYMVIYHESTIINLLQTVLFHKDSCEAAEDALLDLVDYCHRKLTLLASKQTRDNSTSSKPHENVSSTEELKELSASLEFGISLAAVSVLCHITGHNNNLSVMNRMLCTHNVPCVLVQLIVSCPWSCQRQGEVQKYIDGSWQKIPVEDYFKMTKLDGQVWISLYNLLLNEDSLRMYDFNSFNRDQLSKLRTFLTDVLIDQMPSLVELQRFLTQVAVMEPAPPKKQLLLELIPKIWTHIVGTNPGKWKGIAKYQAKETFNPSESDLTQLAKR</sequence>
<evidence type="ECO:0000256" key="1">
    <source>
        <dbReference type="ARBA" id="ARBA00008433"/>
    </source>
</evidence>
<evidence type="ECO:0000313" key="2">
    <source>
        <dbReference type="EMBL" id="KAF6727544.1"/>
    </source>
</evidence>
<dbReference type="GO" id="GO:1990130">
    <property type="term" value="C:GATOR1 complex"/>
    <property type="evidence" value="ECO:0007669"/>
    <property type="project" value="TreeGrafter"/>
</dbReference>
<accession>A0A834FB16</accession>
<dbReference type="GO" id="GO:1904262">
    <property type="term" value="P:negative regulation of TORC1 signaling"/>
    <property type="evidence" value="ECO:0007669"/>
    <property type="project" value="TreeGrafter"/>
</dbReference>
<proteinExistence type="inferred from homology"/>
<comment type="caution">
    <text evidence="2">The sequence shown here is derived from an EMBL/GenBank/DDBJ whole genome shotgun (WGS) entry which is preliminary data.</text>
</comment>
<dbReference type="Pfam" id="PF06218">
    <property type="entry name" value="NPR2"/>
    <property type="match status" value="2"/>
</dbReference>